<evidence type="ECO:0000313" key="4">
    <source>
        <dbReference type="Proteomes" id="UP000009168"/>
    </source>
</evidence>
<dbReference type="GO" id="GO:0004672">
    <property type="term" value="F:protein kinase activity"/>
    <property type="evidence" value="ECO:0007669"/>
    <property type="project" value="InterPro"/>
</dbReference>
<feature type="region of interest" description="Disordered" evidence="1">
    <location>
        <begin position="506"/>
        <end position="548"/>
    </location>
</feature>
<dbReference type="Gene3D" id="1.10.510.10">
    <property type="entry name" value="Transferase(Phosphotransferase) domain 1"/>
    <property type="match status" value="1"/>
</dbReference>
<feature type="compositionally biased region" description="Low complexity" evidence="1">
    <location>
        <begin position="514"/>
        <end position="537"/>
    </location>
</feature>
<dbReference type="InterPro" id="IPR000719">
    <property type="entry name" value="Prot_kinase_dom"/>
</dbReference>
<evidence type="ECO:0000259" key="2">
    <source>
        <dbReference type="PROSITE" id="PS50011"/>
    </source>
</evidence>
<keyword evidence="4" id="KW-1185">Reference proteome</keyword>
<dbReference type="GO" id="GO:0005524">
    <property type="term" value="F:ATP binding"/>
    <property type="evidence" value="ECO:0007669"/>
    <property type="project" value="InterPro"/>
</dbReference>
<dbReference type="Proteomes" id="UP000009168">
    <property type="component" value="Unassembled WGS sequence"/>
</dbReference>
<sequence length="914" mass="107802">MITENIDKKYPQKKQYSDLSAVRAACLFVVKALNKLVEEMNNQVYFDFDQNGLILRATDKDSLQRASNKLEHWKEQTSIGILTDSISKEDYKKFIDSDLQSLLRQERAFINVISFDKFLAACEFLEKKGYKEPRQMYEEIQAEKKNFALLMCTKHRFKEIKERIEAMLEPLRKIKKKKKITSSLKLASTWDDVDDISIGTQALKQEKDNVVQPLDTIGFQQVKKIDQQENEELAKEEYKKELQYKIKESTIYEIVVLEIEQWLNYFPEILQILEESEKIKKQDDEKNFNIQLISQHFQAEETNQNHYINNNSSFTSQIEVGFLQLKILKETLSNEQIKLIDKIKLKCGSYLDHILQNKPKEFVNYLFSEMEPEEREYFQVHTLRQLLNDTTILIDNYQSKPQISQMSTRKRNIIFNLKKYIEKFKEDQLVVIENDGTIYNQYFLIGIKNIHKLFAETVDRTEMMFAKACATNFSNQNHNNRHHSESDSEHLDHYESRKYSLNGNDLIQINEPSNNDQINQHNGNNQNHQNQFNSQNYHHNHNHHNKNANNSFQQDIEMQIYKAAVLFLQINSNQINSSNGNNSNPPAQLQQDEIALTQVESSQLIPHKSKINSVEFQNHPYYLKKFQEQVLEYVIEIAQKNKMFSSNSCIKYHKIIQINSPQQTQDIDQSQQNYKKEFGILMDRKEFCLKYLIEEGFLFSVYQQIDISMKIVKCLHELHNQREKRGAHCNLKPNNIMLDMTYNVYLSDMGIDPKKNASYYYQFENNYQNSLIILKNKLKNQFLKTTDQIIQTSIESYKNQHPNFGVNNQNQNVQNFTPDAQFKQAFTQNQNIFLNQLADLQALGLILYEIFTGQSISAENYFLKNHRQFIKRTSQESPTPTLKMIFSIIFNLLELQITSTEEIIPQLQEILNKF</sequence>
<dbReference type="RefSeq" id="XP_977000.2">
    <property type="nucleotide sequence ID" value="XM_971907.2"/>
</dbReference>
<dbReference type="InParanoid" id="Q22MM0"/>
<accession>Q22MM0</accession>
<dbReference type="OrthoDB" id="4062651at2759"/>
<gene>
    <name evidence="3" type="ORF">TTHERM_00034990</name>
</gene>
<name>Q22MM0_TETTS</name>
<dbReference type="GeneID" id="7843897"/>
<dbReference type="AlphaFoldDB" id="Q22MM0"/>
<evidence type="ECO:0000313" key="3">
    <source>
        <dbReference type="EMBL" id="EAR86678.2"/>
    </source>
</evidence>
<dbReference type="EMBL" id="GG662720">
    <property type="protein sequence ID" value="EAR86678.2"/>
    <property type="molecule type" value="Genomic_DNA"/>
</dbReference>
<feature type="domain" description="Protein kinase" evidence="2">
    <location>
        <begin position="573"/>
        <end position="914"/>
    </location>
</feature>
<dbReference type="SUPFAM" id="SSF56112">
    <property type="entry name" value="Protein kinase-like (PK-like)"/>
    <property type="match status" value="1"/>
</dbReference>
<reference evidence="4" key="1">
    <citation type="journal article" date="2006" name="PLoS Biol.">
        <title>Macronuclear genome sequence of the ciliate Tetrahymena thermophila, a model eukaryote.</title>
        <authorList>
            <person name="Eisen J.A."/>
            <person name="Coyne R.S."/>
            <person name="Wu M."/>
            <person name="Wu D."/>
            <person name="Thiagarajan M."/>
            <person name="Wortman J.R."/>
            <person name="Badger J.H."/>
            <person name="Ren Q."/>
            <person name="Amedeo P."/>
            <person name="Jones K.M."/>
            <person name="Tallon L.J."/>
            <person name="Delcher A.L."/>
            <person name="Salzberg S.L."/>
            <person name="Silva J.C."/>
            <person name="Haas B.J."/>
            <person name="Majoros W.H."/>
            <person name="Farzad M."/>
            <person name="Carlton J.M."/>
            <person name="Smith R.K. Jr."/>
            <person name="Garg J."/>
            <person name="Pearlman R.E."/>
            <person name="Karrer K.M."/>
            <person name="Sun L."/>
            <person name="Manning G."/>
            <person name="Elde N.C."/>
            <person name="Turkewitz A.P."/>
            <person name="Asai D.J."/>
            <person name="Wilkes D.E."/>
            <person name="Wang Y."/>
            <person name="Cai H."/>
            <person name="Collins K."/>
            <person name="Stewart B.A."/>
            <person name="Lee S.R."/>
            <person name="Wilamowska K."/>
            <person name="Weinberg Z."/>
            <person name="Ruzzo W.L."/>
            <person name="Wloga D."/>
            <person name="Gaertig J."/>
            <person name="Frankel J."/>
            <person name="Tsao C.-C."/>
            <person name="Gorovsky M.A."/>
            <person name="Keeling P.J."/>
            <person name="Waller R.F."/>
            <person name="Patron N.J."/>
            <person name="Cherry J.M."/>
            <person name="Stover N.A."/>
            <person name="Krieger C.J."/>
            <person name="del Toro C."/>
            <person name="Ryder H.F."/>
            <person name="Williamson S.C."/>
            <person name="Barbeau R.A."/>
            <person name="Hamilton E.P."/>
            <person name="Orias E."/>
        </authorList>
    </citation>
    <scope>NUCLEOTIDE SEQUENCE [LARGE SCALE GENOMIC DNA]</scope>
    <source>
        <strain evidence="4">SB210</strain>
    </source>
</reference>
<dbReference type="HOGENOM" id="CLU_296054_0_0_1"/>
<dbReference type="InterPro" id="IPR011009">
    <property type="entry name" value="Kinase-like_dom_sf"/>
</dbReference>
<organism evidence="3 4">
    <name type="scientific">Tetrahymena thermophila (strain SB210)</name>
    <dbReference type="NCBI Taxonomy" id="312017"/>
    <lineage>
        <taxon>Eukaryota</taxon>
        <taxon>Sar</taxon>
        <taxon>Alveolata</taxon>
        <taxon>Ciliophora</taxon>
        <taxon>Intramacronucleata</taxon>
        <taxon>Oligohymenophorea</taxon>
        <taxon>Hymenostomatida</taxon>
        <taxon>Tetrahymenina</taxon>
        <taxon>Tetrahymenidae</taxon>
        <taxon>Tetrahymena</taxon>
    </lineage>
</organism>
<evidence type="ECO:0000256" key="1">
    <source>
        <dbReference type="SAM" id="MobiDB-lite"/>
    </source>
</evidence>
<protein>
    <recommendedName>
        <fullName evidence="2">Protein kinase domain-containing protein</fullName>
    </recommendedName>
</protein>
<proteinExistence type="predicted"/>
<dbReference type="KEGG" id="tet:TTHERM_00034990"/>
<dbReference type="PROSITE" id="PS50011">
    <property type="entry name" value="PROTEIN_KINASE_DOM"/>
    <property type="match status" value="1"/>
</dbReference>